<evidence type="ECO:0000259" key="1">
    <source>
        <dbReference type="Pfam" id="PF13360"/>
    </source>
</evidence>
<accession>A0A7X0NEQ4</accession>
<protein>
    <submittedName>
        <fullName evidence="2">Outer membrane protein assembly factor BamB</fullName>
    </submittedName>
</protein>
<dbReference type="SUPFAM" id="SSF50998">
    <property type="entry name" value="Quinoprotein alcohol dehydrogenase-like"/>
    <property type="match status" value="1"/>
</dbReference>
<sequence>MDKLFLGIGNHVVCLNKKDGDEQWKTKVKSSTITNVYYEEGFVYAYSGGHLFCISAQDGSIVWENQLKGLGYGTCIIASEQQSTSVIASQIATQQAAASAVIVAGSASSAT</sequence>
<dbReference type="InterPro" id="IPR011047">
    <property type="entry name" value="Quinoprotein_ADH-like_sf"/>
</dbReference>
<keyword evidence="3" id="KW-1185">Reference proteome</keyword>
<dbReference type="Proteomes" id="UP000537141">
    <property type="component" value="Unassembled WGS sequence"/>
</dbReference>
<gene>
    <name evidence="2" type="ORF">HNQ55_000549</name>
</gene>
<dbReference type="InterPro" id="IPR002372">
    <property type="entry name" value="PQQ_rpt_dom"/>
</dbReference>
<dbReference type="Pfam" id="PF13360">
    <property type="entry name" value="PQQ_2"/>
    <property type="match status" value="1"/>
</dbReference>
<name>A0A7X0NEQ4_9GAMM</name>
<organism evidence="2 3">
    <name type="scientific">Thalassotalea piscium</name>
    <dbReference type="NCBI Taxonomy" id="1230533"/>
    <lineage>
        <taxon>Bacteria</taxon>
        <taxon>Pseudomonadati</taxon>
        <taxon>Pseudomonadota</taxon>
        <taxon>Gammaproteobacteria</taxon>
        <taxon>Alteromonadales</taxon>
        <taxon>Colwelliaceae</taxon>
        <taxon>Thalassotalea</taxon>
    </lineage>
</organism>
<dbReference type="AlphaFoldDB" id="A0A7X0NEQ4"/>
<dbReference type="InterPro" id="IPR015943">
    <property type="entry name" value="WD40/YVTN_repeat-like_dom_sf"/>
</dbReference>
<proteinExistence type="predicted"/>
<reference evidence="2 3" key="1">
    <citation type="submission" date="2020-08" db="EMBL/GenBank/DDBJ databases">
        <title>Genomic Encyclopedia of Type Strains, Phase IV (KMG-IV): sequencing the most valuable type-strain genomes for metagenomic binning, comparative biology and taxonomic classification.</title>
        <authorList>
            <person name="Goeker M."/>
        </authorList>
    </citation>
    <scope>NUCLEOTIDE SEQUENCE [LARGE SCALE GENOMIC DNA]</scope>
    <source>
        <strain evidence="2 3">DSM 26287</strain>
    </source>
</reference>
<comment type="caution">
    <text evidence="2">The sequence shown here is derived from an EMBL/GenBank/DDBJ whole genome shotgun (WGS) entry which is preliminary data.</text>
</comment>
<feature type="domain" description="Pyrrolo-quinoline quinone repeat" evidence="1">
    <location>
        <begin position="6"/>
        <end position="86"/>
    </location>
</feature>
<evidence type="ECO:0000313" key="3">
    <source>
        <dbReference type="Proteomes" id="UP000537141"/>
    </source>
</evidence>
<dbReference type="EMBL" id="JACHHU010000002">
    <property type="protein sequence ID" value="MBB6542074.1"/>
    <property type="molecule type" value="Genomic_DNA"/>
</dbReference>
<dbReference type="Gene3D" id="2.130.10.10">
    <property type="entry name" value="YVTN repeat-like/Quinoprotein amine dehydrogenase"/>
    <property type="match status" value="1"/>
</dbReference>
<evidence type="ECO:0000313" key="2">
    <source>
        <dbReference type="EMBL" id="MBB6542074.1"/>
    </source>
</evidence>
<dbReference type="RefSeq" id="WP_184422314.1">
    <property type="nucleotide sequence ID" value="NZ_AP027362.1"/>
</dbReference>